<proteinExistence type="predicted"/>
<comment type="caution">
    <text evidence="1">The sequence shown here is derived from an EMBL/GenBank/DDBJ whole genome shotgun (WGS) entry which is preliminary data.</text>
</comment>
<dbReference type="EMBL" id="JBHRYJ010000004">
    <property type="protein sequence ID" value="MFC3677420.1"/>
    <property type="molecule type" value="Genomic_DNA"/>
</dbReference>
<name>A0ABV7VIU5_9PROT</name>
<dbReference type="Proteomes" id="UP001595711">
    <property type="component" value="Unassembled WGS sequence"/>
</dbReference>
<reference evidence="2" key="1">
    <citation type="journal article" date="2019" name="Int. J. Syst. Evol. Microbiol.">
        <title>The Global Catalogue of Microorganisms (GCM) 10K type strain sequencing project: providing services to taxonomists for standard genome sequencing and annotation.</title>
        <authorList>
            <consortium name="The Broad Institute Genomics Platform"/>
            <consortium name="The Broad Institute Genome Sequencing Center for Infectious Disease"/>
            <person name="Wu L."/>
            <person name="Ma J."/>
        </authorList>
    </citation>
    <scope>NUCLEOTIDE SEQUENCE [LARGE SCALE GENOMIC DNA]</scope>
    <source>
        <strain evidence="2">KCTC 42182</strain>
    </source>
</reference>
<accession>A0ABV7VIU5</accession>
<evidence type="ECO:0000313" key="2">
    <source>
        <dbReference type="Proteomes" id="UP001595711"/>
    </source>
</evidence>
<protein>
    <submittedName>
        <fullName evidence="1">LysM domain-containing protein</fullName>
    </submittedName>
</protein>
<evidence type="ECO:0000313" key="1">
    <source>
        <dbReference type="EMBL" id="MFC3677420.1"/>
    </source>
</evidence>
<keyword evidence="2" id="KW-1185">Reference proteome</keyword>
<organism evidence="1 2">
    <name type="scientific">Ferrovibrio xuzhouensis</name>
    <dbReference type="NCBI Taxonomy" id="1576914"/>
    <lineage>
        <taxon>Bacteria</taxon>
        <taxon>Pseudomonadati</taxon>
        <taxon>Pseudomonadota</taxon>
        <taxon>Alphaproteobacteria</taxon>
        <taxon>Rhodospirillales</taxon>
        <taxon>Rhodospirillaceae</taxon>
        <taxon>Ferrovibrio</taxon>
    </lineage>
</organism>
<gene>
    <name evidence="1" type="ORF">ACFOOQ_17840</name>
</gene>
<sequence>MTILQANSRYAQNDDSASIGRLPQPDGRTVRYRLRRFLPQGADIPTVGEVTVQAGERLDNIAYRSFGDTEQAWRIADANNAMRPQALLAELGRRLAIPLPQAETGWPAQDTPQQDEST</sequence>
<dbReference type="RefSeq" id="WP_379728960.1">
    <property type="nucleotide sequence ID" value="NZ_JBHRYJ010000004.1"/>
</dbReference>